<feature type="coiled-coil region" evidence="1">
    <location>
        <begin position="26"/>
        <end position="60"/>
    </location>
</feature>
<proteinExistence type="predicted"/>
<name>A0ABP7QH70_9BACT</name>
<evidence type="ECO:0000256" key="1">
    <source>
        <dbReference type="SAM" id="Coils"/>
    </source>
</evidence>
<gene>
    <name evidence="3" type="ORF">GCM10022407_29670</name>
</gene>
<keyword evidence="4" id="KW-1185">Reference proteome</keyword>
<evidence type="ECO:0000313" key="4">
    <source>
        <dbReference type="Proteomes" id="UP001501556"/>
    </source>
</evidence>
<protein>
    <submittedName>
        <fullName evidence="3">J domain-containing protein</fullName>
    </submittedName>
</protein>
<keyword evidence="1" id="KW-0175">Coiled coil</keyword>
<dbReference type="EMBL" id="BAABDI010000022">
    <property type="protein sequence ID" value="GAA3982460.1"/>
    <property type="molecule type" value="Genomic_DNA"/>
</dbReference>
<accession>A0ABP7QH70</accession>
<comment type="caution">
    <text evidence="3">The sequence shown here is derived from an EMBL/GenBank/DDBJ whole genome shotgun (WGS) entry which is preliminary data.</text>
</comment>
<dbReference type="RefSeq" id="WP_345125629.1">
    <property type="nucleotide sequence ID" value="NZ_BAABDI010000022.1"/>
</dbReference>
<dbReference type="Proteomes" id="UP001501556">
    <property type="component" value="Unassembled WGS sequence"/>
</dbReference>
<sequence>MAKKKPVTPKPQLVHIPALSTNNPLLGKAQKEFNRLTKRIAKLESEVHEFREAATRLRQRVQNEYRPLQARHNDERANLVRLLDHALDTYKLTKGERNKILDLILDGFIDLLDHGHPELQPIFDKYAPPLSPEEDAQADREIAEAMKEMFSANFGIEFEPDADVSTQAKFQAYVQQKMAQQQALHAEEAAEEEAQQQARRATRKKTPKQQAAEDKKQAEEKNITKSVRALYMDLVKALHPDREPDEAEKIRKTELLKQVTTAYEANELLTLLRLQLELNRIDQSHLENLAEDQLRYYNKLLREQAGELEGALYEEQQELSQFSGQPFYLLSSPVALEYAFQRQQAQLEVKIKQLAAEVLAFEHDPAALKAFLKTHRLPRKGQQHIMIRL</sequence>
<organism evidence="3 4">
    <name type="scientific">Hymenobacter antarcticus</name>
    <dbReference type="NCBI Taxonomy" id="486270"/>
    <lineage>
        <taxon>Bacteria</taxon>
        <taxon>Pseudomonadati</taxon>
        <taxon>Bacteroidota</taxon>
        <taxon>Cytophagia</taxon>
        <taxon>Cytophagales</taxon>
        <taxon>Hymenobacteraceae</taxon>
        <taxon>Hymenobacter</taxon>
    </lineage>
</organism>
<evidence type="ECO:0000256" key="2">
    <source>
        <dbReference type="SAM" id="MobiDB-lite"/>
    </source>
</evidence>
<reference evidence="4" key="1">
    <citation type="journal article" date="2019" name="Int. J. Syst. Evol. Microbiol.">
        <title>The Global Catalogue of Microorganisms (GCM) 10K type strain sequencing project: providing services to taxonomists for standard genome sequencing and annotation.</title>
        <authorList>
            <consortium name="The Broad Institute Genomics Platform"/>
            <consortium name="The Broad Institute Genome Sequencing Center for Infectious Disease"/>
            <person name="Wu L."/>
            <person name="Ma J."/>
        </authorList>
    </citation>
    <scope>NUCLEOTIDE SEQUENCE [LARGE SCALE GENOMIC DNA]</scope>
    <source>
        <strain evidence="4">JCM 17217</strain>
    </source>
</reference>
<evidence type="ECO:0000313" key="3">
    <source>
        <dbReference type="EMBL" id="GAA3982460.1"/>
    </source>
</evidence>
<feature type="region of interest" description="Disordered" evidence="2">
    <location>
        <begin position="184"/>
        <end position="220"/>
    </location>
</feature>
<feature type="compositionally biased region" description="Basic and acidic residues" evidence="2">
    <location>
        <begin position="211"/>
        <end position="220"/>
    </location>
</feature>